<accession>A0AAF0IG16</accession>
<dbReference type="Gene3D" id="3.80.10.10">
    <property type="entry name" value="Ribonuclease Inhibitor"/>
    <property type="match status" value="1"/>
</dbReference>
<keyword evidence="3" id="KW-1185">Reference proteome</keyword>
<dbReference type="EMBL" id="CP120627">
    <property type="protein sequence ID" value="WEW55407.1"/>
    <property type="molecule type" value="Genomic_DNA"/>
</dbReference>
<dbReference type="Proteomes" id="UP001219355">
    <property type="component" value="Chromosome 1"/>
</dbReference>
<sequence length="846" mass="93689">MEAFLPSYEHAITRDVWAIVAPYIPSADLCAACLVSKRWHEMFVPFLWGAPASHFGMDNDALYVALTRFRKILKCARRAVRELTHTLHLPPAPSEVYDEPRRTWLLEVLEWLPKLQSLLVSGLPFFDHESLTALGARPGQSGRHDAEGLLRTYDLRLLLAESEPNTTSIGLCAALLCFPKLVYVDLSYTTPARDRGVLNALSRLYDLQVLKLRGIGLRDGDIEILANAIGIRVRLLDLRNNLLSDGALPFLLQHCFLPPRVGDEQSERMAECQFEWRLPTIPFGNILTSGSLNCEHIDEHFLKQLTMPLDGRSALEDIPHVGITHLYISDNNLSIEGLLILLKSGRLRALDGGTVNSVGTIKLEERLRSSHCDEFFAMKTRSPEAERLIPILCHPATKNLTYLRIHHSVVTEDCPIKPDISLSSLLAELPTENELCAEQRAELRAVPNEMHELSSETRPAPAYGVADTGITAANHGKGPEISDSIPADDQARIFTTTATGSSTLSQDTISTRVSLKLDSSLPEVPTNQPSSFSQLRNNLIQTLLDKRPAISGTLRCNGEVGCLPFFHPSSLPHLQTLVLTDVPSSIPPSSRILRSLKRFITDCADETLLASLRAQSDYSLPPGSYRKKAEKQHAKSLFALERLVLEVTPVMTSNSPSPWVSASYYTPGHSKSSTGDRDSENLWAAAMHDFSFFSEEGNGVLGTDETDKYSQKIPLNEKRPPSANDSSFVDPLAISKLDARFPQSPTPKTTYAPGNLPQSPSSSRSCHPSRSDPRDTIEPEVDLVAALASFRKEKREKFNGLHYNQRKNKLVNPTLSTHVKGHWIGEVKVVRNPAPSPRNRRVGGLT</sequence>
<gene>
    <name evidence="2" type="ORF">PRK78_000838</name>
</gene>
<dbReference type="AlphaFoldDB" id="A0AAF0IG16"/>
<evidence type="ECO:0008006" key="4">
    <source>
        <dbReference type="Google" id="ProtNLM"/>
    </source>
</evidence>
<dbReference type="InterPro" id="IPR032675">
    <property type="entry name" value="LRR_dom_sf"/>
</dbReference>
<feature type="region of interest" description="Disordered" evidence="1">
    <location>
        <begin position="738"/>
        <end position="779"/>
    </location>
</feature>
<organism evidence="2 3">
    <name type="scientific">Emydomyces testavorans</name>
    <dbReference type="NCBI Taxonomy" id="2070801"/>
    <lineage>
        <taxon>Eukaryota</taxon>
        <taxon>Fungi</taxon>
        <taxon>Dikarya</taxon>
        <taxon>Ascomycota</taxon>
        <taxon>Pezizomycotina</taxon>
        <taxon>Eurotiomycetes</taxon>
        <taxon>Eurotiomycetidae</taxon>
        <taxon>Onygenales</taxon>
        <taxon>Nannizziopsiaceae</taxon>
        <taxon>Emydomyces</taxon>
    </lineage>
</organism>
<dbReference type="InterPro" id="IPR036047">
    <property type="entry name" value="F-box-like_dom_sf"/>
</dbReference>
<proteinExistence type="predicted"/>
<feature type="compositionally biased region" description="Low complexity" evidence="1">
    <location>
        <begin position="759"/>
        <end position="768"/>
    </location>
</feature>
<evidence type="ECO:0000313" key="2">
    <source>
        <dbReference type="EMBL" id="WEW55407.1"/>
    </source>
</evidence>
<reference evidence="2" key="1">
    <citation type="submission" date="2023-03" db="EMBL/GenBank/DDBJ databases">
        <title>Emydomyces testavorans Genome Sequence.</title>
        <authorList>
            <person name="Hoyer L."/>
        </authorList>
    </citation>
    <scope>NUCLEOTIDE SEQUENCE</scope>
    <source>
        <strain evidence="2">16-2883</strain>
    </source>
</reference>
<dbReference type="SUPFAM" id="SSF52047">
    <property type="entry name" value="RNI-like"/>
    <property type="match status" value="1"/>
</dbReference>
<name>A0AAF0IG16_9EURO</name>
<protein>
    <recommendedName>
        <fullName evidence="4">Leucine rich repeat domain protein</fullName>
    </recommendedName>
</protein>
<dbReference type="SUPFAM" id="SSF81383">
    <property type="entry name" value="F-box domain"/>
    <property type="match status" value="1"/>
</dbReference>
<evidence type="ECO:0000313" key="3">
    <source>
        <dbReference type="Proteomes" id="UP001219355"/>
    </source>
</evidence>
<evidence type="ECO:0000256" key="1">
    <source>
        <dbReference type="SAM" id="MobiDB-lite"/>
    </source>
</evidence>